<dbReference type="EMBL" id="NKHZ01000070">
    <property type="protein sequence ID" value="PNS15419.1"/>
    <property type="molecule type" value="Genomic_DNA"/>
</dbReference>
<proteinExistence type="predicted"/>
<dbReference type="GO" id="GO:0003723">
    <property type="term" value="F:RNA binding"/>
    <property type="evidence" value="ECO:0007669"/>
    <property type="project" value="UniProtKB-KW"/>
</dbReference>
<evidence type="ECO:0000259" key="3">
    <source>
        <dbReference type="PROSITE" id="PS50142"/>
    </source>
</evidence>
<feature type="region of interest" description="Disordered" evidence="2">
    <location>
        <begin position="1"/>
        <end position="44"/>
    </location>
</feature>
<dbReference type="GO" id="GO:0005654">
    <property type="term" value="C:nucleoplasm"/>
    <property type="evidence" value="ECO:0007669"/>
    <property type="project" value="TreeGrafter"/>
</dbReference>
<feature type="region of interest" description="Disordered" evidence="2">
    <location>
        <begin position="359"/>
        <end position="429"/>
    </location>
</feature>
<feature type="compositionally biased region" description="Basic residues" evidence="2">
    <location>
        <begin position="363"/>
        <end position="376"/>
    </location>
</feature>
<feature type="domain" description="RNase III" evidence="3">
    <location>
        <begin position="184"/>
        <end position="291"/>
    </location>
</feature>
<organism evidence="4 5">
    <name type="scientific">Sphaceloma murrayae</name>
    <dbReference type="NCBI Taxonomy" id="2082308"/>
    <lineage>
        <taxon>Eukaryota</taxon>
        <taxon>Fungi</taxon>
        <taxon>Dikarya</taxon>
        <taxon>Ascomycota</taxon>
        <taxon>Pezizomycotina</taxon>
        <taxon>Dothideomycetes</taxon>
        <taxon>Dothideomycetidae</taxon>
        <taxon>Myriangiales</taxon>
        <taxon>Elsinoaceae</taxon>
        <taxon>Sphaceloma</taxon>
    </lineage>
</organism>
<keyword evidence="1" id="KW-0694">RNA-binding</keyword>
<comment type="caution">
    <text evidence="4">The sequence shown here is derived from an EMBL/GenBank/DDBJ whole genome shotgun (WGS) entry which is preliminary data.</text>
</comment>
<keyword evidence="5" id="KW-1185">Reference proteome</keyword>
<dbReference type="SMART" id="SM00535">
    <property type="entry name" value="RIBOc"/>
    <property type="match status" value="1"/>
</dbReference>
<gene>
    <name evidence="4" type="ORF">CAC42_678</name>
</gene>
<protein>
    <recommendedName>
        <fullName evidence="3">RNase III domain-containing protein</fullName>
    </recommendedName>
</protein>
<dbReference type="GO" id="GO:0006364">
    <property type="term" value="P:rRNA processing"/>
    <property type="evidence" value="ECO:0007669"/>
    <property type="project" value="TreeGrafter"/>
</dbReference>
<dbReference type="Proteomes" id="UP000243797">
    <property type="component" value="Unassembled WGS sequence"/>
</dbReference>
<dbReference type="InParanoid" id="A0A2K1QKK4"/>
<dbReference type="Gene3D" id="1.10.1520.10">
    <property type="entry name" value="Ribonuclease III domain"/>
    <property type="match status" value="1"/>
</dbReference>
<dbReference type="CDD" id="cd00593">
    <property type="entry name" value="RIBOc"/>
    <property type="match status" value="1"/>
</dbReference>
<dbReference type="Pfam" id="PF00636">
    <property type="entry name" value="Ribonuclease_3"/>
    <property type="match status" value="1"/>
</dbReference>
<dbReference type="AlphaFoldDB" id="A0A2K1QKK4"/>
<dbReference type="OrthoDB" id="2392202at2759"/>
<dbReference type="InterPro" id="IPR036389">
    <property type="entry name" value="RNase_III_sf"/>
</dbReference>
<dbReference type="PROSITE" id="PS00517">
    <property type="entry name" value="RNASE_3_1"/>
    <property type="match status" value="1"/>
</dbReference>
<dbReference type="GO" id="GO:0034475">
    <property type="term" value="P:U4 snRNA 3'-end processing"/>
    <property type="evidence" value="ECO:0007669"/>
    <property type="project" value="TreeGrafter"/>
</dbReference>
<dbReference type="Gene3D" id="3.30.160.20">
    <property type="match status" value="1"/>
</dbReference>
<reference evidence="4 5" key="1">
    <citation type="submission" date="2017-06" db="EMBL/GenBank/DDBJ databases">
        <title>Draft genome sequence of a variant of Elsinoe murrayae.</title>
        <authorList>
            <person name="Cheng Q."/>
        </authorList>
    </citation>
    <scope>NUCLEOTIDE SEQUENCE [LARGE SCALE GENOMIC DNA]</scope>
    <source>
        <strain evidence="4 5">CQ-2017a</strain>
    </source>
</reference>
<dbReference type="SUPFAM" id="SSF54768">
    <property type="entry name" value="dsRNA-binding domain-like"/>
    <property type="match status" value="1"/>
</dbReference>
<dbReference type="SUPFAM" id="SSF69065">
    <property type="entry name" value="RNase III domain-like"/>
    <property type="match status" value="1"/>
</dbReference>
<evidence type="ECO:0000313" key="5">
    <source>
        <dbReference type="Proteomes" id="UP000243797"/>
    </source>
</evidence>
<dbReference type="STRING" id="2082308.A0A2K1QKK4"/>
<accession>A0A2K1QKK4</accession>
<dbReference type="PANTHER" id="PTHR11207">
    <property type="entry name" value="RIBONUCLEASE III"/>
    <property type="match status" value="1"/>
</dbReference>
<name>A0A2K1QKK4_9PEZI</name>
<dbReference type="GO" id="GO:0006369">
    <property type="term" value="P:termination of RNA polymerase II transcription"/>
    <property type="evidence" value="ECO:0007669"/>
    <property type="project" value="TreeGrafter"/>
</dbReference>
<feature type="compositionally biased region" description="Basic and acidic residues" evidence="2">
    <location>
        <begin position="1"/>
        <end position="11"/>
    </location>
</feature>
<dbReference type="InterPro" id="IPR000999">
    <property type="entry name" value="RNase_III_dom"/>
</dbReference>
<feature type="compositionally biased region" description="Polar residues" evidence="2">
    <location>
        <begin position="26"/>
        <end position="44"/>
    </location>
</feature>
<dbReference type="PROSITE" id="PS50142">
    <property type="entry name" value="RNASE_3_2"/>
    <property type="match status" value="1"/>
</dbReference>
<evidence type="ECO:0000256" key="1">
    <source>
        <dbReference type="ARBA" id="ARBA00022884"/>
    </source>
</evidence>
<sequence>MKRKGEDEQTRFAKKQKTKVDPKKFTNGQSEVSEQNASVSTNDHSLFPGVVSPEAVDSLGLLDVSLTTLATDPELVSSLLGATALEPMKHLLSLLRTRNNATSLPNLFPEAYPIRAQVPSNPVISPFTPNTTYPFTLPTLPAIGPGPLSKAPFIHRSANETDRVTGLPLPIDPQTNGTAPAAIEANYERLEFLGDAYLELFASLLITTRFPDLTAGRQSRLRETLVNNETLMRFSRAYGFDNRLQARGFETQIYGREQAKSAQVMKGNKGLNKILADVFEAYVAALVLSDPKKGFERTQAWLWELWTPLLVEHAESIGGGASIAVGWEKAEQAVREGIRERGRGVERVGAVSPRGASVELVRRVRSSTRSRSRSRSRSRERSGPRQPARARVTARQSAERTERGPGSDAKALHDIEKRPSKSDSKNMERQATDAIALADMRKNQASTNPYNPSAKVILQKRIAPASVRLVYRDYQKPKQLKSACIFFQEVALNGWGYENKVLGKGEGESKGEAGNRAATDAMNRQKAIIEECETRWADEKIRKQRERETAEKKDSTD</sequence>
<dbReference type="GO" id="GO:0004525">
    <property type="term" value="F:ribonuclease III activity"/>
    <property type="evidence" value="ECO:0007669"/>
    <property type="project" value="InterPro"/>
</dbReference>
<evidence type="ECO:0000313" key="4">
    <source>
        <dbReference type="EMBL" id="PNS15419.1"/>
    </source>
</evidence>
<evidence type="ECO:0000256" key="2">
    <source>
        <dbReference type="SAM" id="MobiDB-lite"/>
    </source>
</evidence>
<feature type="compositionally biased region" description="Basic and acidic residues" evidence="2">
    <location>
        <begin position="397"/>
        <end position="429"/>
    </location>
</feature>
<dbReference type="PANTHER" id="PTHR11207:SF0">
    <property type="entry name" value="RIBONUCLEASE 3"/>
    <property type="match status" value="1"/>
</dbReference>